<evidence type="ECO:0000259" key="1">
    <source>
        <dbReference type="Pfam" id="PF05239"/>
    </source>
</evidence>
<dbReference type="InterPro" id="IPR027275">
    <property type="entry name" value="PRC-brl_dom"/>
</dbReference>
<reference evidence="2" key="1">
    <citation type="submission" date="2021-01" db="EMBL/GenBank/DDBJ databases">
        <title>Whole genome shotgun sequence of Planosporangium mesophilum NBRC 109066.</title>
        <authorList>
            <person name="Komaki H."/>
            <person name="Tamura T."/>
        </authorList>
    </citation>
    <scope>NUCLEOTIDE SEQUENCE</scope>
    <source>
        <strain evidence="2">NBRC 109066</strain>
    </source>
</reference>
<gene>
    <name evidence="2" type="ORF">Pme01_33540</name>
</gene>
<name>A0A8J3TEM0_9ACTN</name>
<keyword evidence="3" id="KW-1185">Reference proteome</keyword>
<feature type="domain" description="PRC-barrel" evidence="1">
    <location>
        <begin position="1"/>
        <end position="40"/>
    </location>
</feature>
<accession>A0A8J3TEM0</accession>
<evidence type="ECO:0000313" key="2">
    <source>
        <dbReference type="EMBL" id="GII23757.1"/>
    </source>
</evidence>
<proteinExistence type="predicted"/>
<dbReference type="EMBL" id="BOON01000031">
    <property type="protein sequence ID" value="GII23757.1"/>
    <property type="molecule type" value="Genomic_DNA"/>
</dbReference>
<organism evidence="2 3">
    <name type="scientific">Planosporangium mesophilum</name>
    <dbReference type="NCBI Taxonomy" id="689768"/>
    <lineage>
        <taxon>Bacteria</taxon>
        <taxon>Bacillati</taxon>
        <taxon>Actinomycetota</taxon>
        <taxon>Actinomycetes</taxon>
        <taxon>Micromonosporales</taxon>
        <taxon>Micromonosporaceae</taxon>
        <taxon>Planosporangium</taxon>
    </lineage>
</organism>
<dbReference type="AlphaFoldDB" id="A0A8J3TEM0"/>
<dbReference type="RefSeq" id="WP_203935677.1">
    <property type="nucleotide sequence ID" value="NZ_BOON01000031.1"/>
</dbReference>
<protein>
    <recommendedName>
        <fullName evidence="1">PRC-barrel domain-containing protein</fullName>
    </recommendedName>
</protein>
<dbReference type="Pfam" id="PF05239">
    <property type="entry name" value="PRC"/>
    <property type="match status" value="1"/>
</dbReference>
<sequence>MRASDLIRCRAYDRTGACLGTVVDLVAAPDGDGTLVVVAVVVSRRWHGRLLGHERSEGGGPWLLERAMRLMSRGMRTVAWSEVRIDHR</sequence>
<evidence type="ECO:0000313" key="3">
    <source>
        <dbReference type="Proteomes" id="UP000599074"/>
    </source>
</evidence>
<comment type="caution">
    <text evidence="2">The sequence shown here is derived from an EMBL/GenBank/DDBJ whole genome shotgun (WGS) entry which is preliminary data.</text>
</comment>
<dbReference type="Proteomes" id="UP000599074">
    <property type="component" value="Unassembled WGS sequence"/>
</dbReference>